<proteinExistence type="predicted"/>
<dbReference type="InterPro" id="IPR050557">
    <property type="entry name" value="RTX_toxin/Mannuronan_C5-epim"/>
</dbReference>
<keyword evidence="5" id="KW-1185">Reference proteome</keyword>
<dbReference type="InterPro" id="IPR001343">
    <property type="entry name" value="Hemolysn_Ca-bd"/>
</dbReference>
<evidence type="ECO:0000256" key="3">
    <source>
        <dbReference type="SAM" id="MobiDB-lite"/>
    </source>
</evidence>
<dbReference type="PANTHER" id="PTHR38340:SF1">
    <property type="entry name" value="S-LAYER PROTEIN"/>
    <property type="match status" value="1"/>
</dbReference>
<dbReference type="Pfam" id="PF00353">
    <property type="entry name" value="HemolysinCabind"/>
    <property type="match status" value="4"/>
</dbReference>
<evidence type="ECO:0000313" key="5">
    <source>
        <dbReference type="Proteomes" id="UP000199754"/>
    </source>
</evidence>
<organism evidence="4 5">
    <name type="scientific">Pseudosulfitobacter pseudonitzschiae</name>
    <dbReference type="NCBI Taxonomy" id="1402135"/>
    <lineage>
        <taxon>Bacteria</taxon>
        <taxon>Pseudomonadati</taxon>
        <taxon>Pseudomonadota</taxon>
        <taxon>Alphaproteobacteria</taxon>
        <taxon>Rhodobacterales</taxon>
        <taxon>Roseobacteraceae</taxon>
        <taxon>Pseudosulfitobacter</taxon>
    </lineage>
</organism>
<keyword evidence="2" id="KW-0964">Secreted</keyword>
<dbReference type="PRINTS" id="PR00313">
    <property type="entry name" value="CABNDNGRPT"/>
</dbReference>
<dbReference type="KEGG" id="spse:SULPSESMR1_01257"/>
<accession>A0A221JZB0</accession>
<sequence>MLALFFLPAVLALGFFIADGNDDSGDAAEDVPEPSPERDLDLLEESETSGGVFEGTQNAELMVGTDAGSTISGFDGDDIIKANGGDDTIDAGQGDDTVEASDGNDSVTGGKGDDSVSLGEGDDKYGENVWTLEDQLPMAGDDTVSGGAGADTLVDSQGSNVLHGGTGRDFIDARDYGENPGNDTVDGGWGSDTLLIDDGDTATGGNGADYFDLWVKEDRIGEAVTITDFDPDEDALTIFIGRSAEEDSPDITLTHDDTTNIATVLFNEIPVATVLDINDTAFSKMNVVLIG</sequence>
<dbReference type="OrthoDB" id="9342475at2"/>
<dbReference type="Gene3D" id="2.150.10.10">
    <property type="entry name" value="Serralysin-like metalloprotease, C-terminal"/>
    <property type="match status" value="2"/>
</dbReference>
<dbReference type="GO" id="GO:0005509">
    <property type="term" value="F:calcium ion binding"/>
    <property type="evidence" value="ECO:0007669"/>
    <property type="project" value="InterPro"/>
</dbReference>
<dbReference type="PANTHER" id="PTHR38340">
    <property type="entry name" value="S-LAYER PROTEIN"/>
    <property type="match status" value="1"/>
</dbReference>
<feature type="region of interest" description="Disordered" evidence="3">
    <location>
        <begin position="78"/>
        <end position="122"/>
    </location>
</feature>
<dbReference type="RefSeq" id="WP_089420037.1">
    <property type="nucleotide sequence ID" value="NZ_CP022415.1"/>
</dbReference>
<dbReference type="InterPro" id="IPR011049">
    <property type="entry name" value="Serralysin-like_metalloprot_C"/>
</dbReference>
<evidence type="ECO:0000313" key="4">
    <source>
        <dbReference type="EMBL" id="ASM72078.1"/>
    </source>
</evidence>
<dbReference type="GO" id="GO:0005576">
    <property type="term" value="C:extracellular region"/>
    <property type="evidence" value="ECO:0007669"/>
    <property type="project" value="UniProtKB-SubCell"/>
</dbReference>
<evidence type="ECO:0000256" key="1">
    <source>
        <dbReference type="ARBA" id="ARBA00004613"/>
    </source>
</evidence>
<dbReference type="EMBL" id="CP022415">
    <property type="protein sequence ID" value="ASM72078.1"/>
    <property type="molecule type" value="Genomic_DNA"/>
</dbReference>
<evidence type="ECO:0000256" key="2">
    <source>
        <dbReference type="ARBA" id="ARBA00022525"/>
    </source>
</evidence>
<dbReference type="AlphaFoldDB" id="A0A221JZB0"/>
<name>A0A221JZB0_9RHOB</name>
<dbReference type="SUPFAM" id="SSF51120">
    <property type="entry name" value="beta-Roll"/>
    <property type="match status" value="2"/>
</dbReference>
<gene>
    <name evidence="4" type="primary">hlyA</name>
    <name evidence="4" type="ORF">SULPSESMR1_01257</name>
</gene>
<comment type="subcellular location">
    <subcellularLocation>
        <location evidence="1">Secreted</location>
    </subcellularLocation>
</comment>
<reference evidence="4 5" key="1">
    <citation type="submission" date="2017-07" db="EMBL/GenBank/DDBJ databases">
        <title>Genome Sequence of Sulfitobacter pseudonitzschiae Strain SMR1 Isolated from a culture of the Diatom Skeletonema marinoi.</title>
        <authorList>
            <person name="Topel M."/>
            <person name="Pinder M.I.M."/>
            <person name="Johansson O.N."/>
            <person name="Kourtchenko O."/>
            <person name="Godhe A."/>
            <person name="Clarke A.K."/>
        </authorList>
    </citation>
    <scope>NUCLEOTIDE SEQUENCE [LARGE SCALE GENOMIC DNA]</scope>
    <source>
        <strain evidence="4 5">SMR1</strain>
    </source>
</reference>
<dbReference type="Proteomes" id="UP000199754">
    <property type="component" value="Chromosome"/>
</dbReference>
<protein>
    <submittedName>
        <fullName evidence="4">Hemolysin, chromosomal</fullName>
    </submittedName>
</protein>